<gene>
    <name evidence="2" type="ORF">ASPZODRAFT_129891</name>
</gene>
<dbReference type="STRING" id="1073090.A0A1L9SQP8"/>
<evidence type="ECO:0000313" key="3">
    <source>
        <dbReference type="Proteomes" id="UP000184188"/>
    </source>
</evidence>
<feature type="compositionally biased region" description="Polar residues" evidence="1">
    <location>
        <begin position="33"/>
        <end position="51"/>
    </location>
</feature>
<proteinExistence type="predicted"/>
<accession>A0A1L9SQP8</accession>
<evidence type="ECO:0000256" key="1">
    <source>
        <dbReference type="SAM" id="MobiDB-lite"/>
    </source>
</evidence>
<dbReference type="GeneID" id="34608848"/>
<dbReference type="AlphaFoldDB" id="A0A1L9SQP8"/>
<sequence>MSVDSPGHQSGVKSFFSGVLRPKKSRQVLRKSGASNPNLRQTASRQGSKLSSDFDGNEGVPDLPPLAPLEAHRLKYRALHSQVDKQLGERQDYTTMFHALGIQDNSESAGFVAEDDSFRPPGDHDVASLSAELWAGIAMYLPLSDAAALALASKTLLQRLGTGYFSALEDPDHHRDKIGFLVRLDSQLPLHLLCFPCARYHRRIKPGQECLQPANVVDPIFSCPEAHNSLNPPPRHRLTHGRVLPFSFVQLTTRAQRFGAPVYGIPAEALSRRWKRDGWTHNTRYLVHQNRLLVRVVSSGFADPGMPLSAQRMLLYSREDYWPFFSACAHWRDGELMDACKCALGHIPRPRATAGLQGAEARVRDAFAGRAYNPNSFTTLCNKCRPMRRCPECPSEYLIEIRLTEDKSDPRSRHFRHAIVVTRWSDLGDGSSPLTSPEWAACNGESSPDQPYDSFAQLGRRSISGIFESAFTQETIPGQRIISLNPKGVKLGENGHGWY</sequence>
<dbReference type="EMBL" id="KV878338">
    <property type="protein sequence ID" value="OJJ49427.1"/>
    <property type="molecule type" value="Genomic_DNA"/>
</dbReference>
<dbReference type="VEuPathDB" id="FungiDB:ASPZODRAFT_129891"/>
<organism evidence="2 3">
    <name type="scientific">Penicilliopsis zonata CBS 506.65</name>
    <dbReference type="NCBI Taxonomy" id="1073090"/>
    <lineage>
        <taxon>Eukaryota</taxon>
        <taxon>Fungi</taxon>
        <taxon>Dikarya</taxon>
        <taxon>Ascomycota</taxon>
        <taxon>Pezizomycotina</taxon>
        <taxon>Eurotiomycetes</taxon>
        <taxon>Eurotiomycetidae</taxon>
        <taxon>Eurotiales</taxon>
        <taxon>Aspergillaceae</taxon>
        <taxon>Penicilliopsis</taxon>
    </lineage>
</organism>
<reference evidence="3" key="1">
    <citation type="journal article" date="2017" name="Genome Biol.">
        <title>Comparative genomics reveals high biological diversity and specific adaptations in the industrially and medically important fungal genus Aspergillus.</title>
        <authorList>
            <person name="de Vries R.P."/>
            <person name="Riley R."/>
            <person name="Wiebenga A."/>
            <person name="Aguilar-Osorio G."/>
            <person name="Amillis S."/>
            <person name="Uchima C.A."/>
            <person name="Anderluh G."/>
            <person name="Asadollahi M."/>
            <person name="Askin M."/>
            <person name="Barry K."/>
            <person name="Battaglia E."/>
            <person name="Bayram O."/>
            <person name="Benocci T."/>
            <person name="Braus-Stromeyer S.A."/>
            <person name="Caldana C."/>
            <person name="Canovas D."/>
            <person name="Cerqueira G.C."/>
            <person name="Chen F."/>
            <person name="Chen W."/>
            <person name="Choi C."/>
            <person name="Clum A."/>
            <person name="Dos Santos R.A."/>
            <person name="Damasio A.R."/>
            <person name="Diallinas G."/>
            <person name="Emri T."/>
            <person name="Fekete E."/>
            <person name="Flipphi M."/>
            <person name="Freyberg S."/>
            <person name="Gallo A."/>
            <person name="Gournas C."/>
            <person name="Habgood R."/>
            <person name="Hainaut M."/>
            <person name="Harispe M.L."/>
            <person name="Henrissat B."/>
            <person name="Hilden K.S."/>
            <person name="Hope R."/>
            <person name="Hossain A."/>
            <person name="Karabika E."/>
            <person name="Karaffa L."/>
            <person name="Karanyi Z."/>
            <person name="Krasevec N."/>
            <person name="Kuo A."/>
            <person name="Kusch H."/>
            <person name="LaButti K."/>
            <person name="Lagendijk E.L."/>
            <person name="Lapidus A."/>
            <person name="Levasseur A."/>
            <person name="Lindquist E."/>
            <person name="Lipzen A."/>
            <person name="Logrieco A.F."/>
            <person name="MacCabe A."/>
            <person name="Maekelae M.R."/>
            <person name="Malavazi I."/>
            <person name="Melin P."/>
            <person name="Meyer V."/>
            <person name="Mielnichuk N."/>
            <person name="Miskei M."/>
            <person name="Molnar A.P."/>
            <person name="Mule G."/>
            <person name="Ngan C.Y."/>
            <person name="Orejas M."/>
            <person name="Orosz E."/>
            <person name="Ouedraogo J.P."/>
            <person name="Overkamp K.M."/>
            <person name="Park H.-S."/>
            <person name="Perrone G."/>
            <person name="Piumi F."/>
            <person name="Punt P.J."/>
            <person name="Ram A.F."/>
            <person name="Ramon A."/>
            <person name="Rauscher S."/>
            <person name="Record E."/>
            <person name="Riano-Pachon D.M."/>
            <person name="Robert V."/>
            <person name="Roehrig J."/>
            <person name="Ruller R."/>
            <person name="Salamov A."/>
            <person name="Salih N.S."/>
            <person name="Samson R.A."/>
            <person name="Sandor E."/>
            <person name="Sanguinetti M."/>
            <person name="Schuetze T."/>
            <person name="Sepcic K."/>
            <person name="Shelest E."/>
            <person name="Sherlock G."/>
            <person name="Sophianopoulou V."/>
            <person name="Squina F.M."/>
            <person name="Sun H."/>
            <person name="Susca A."/>
            <person name="Todd R.B."/>
            <person name="Tsang A."/>
            <person name="Unkles S.E."/>
            <person name="van de Wiele N."/>
            <person name="van Rossen-Uffink D."/>
            <person name="Oliveira J.V."/>
            <person name="Vesth T.C."/>
            <person name="Visser J."/>
            <person name="Yu J.-H."/>
            <person name="Zhou M."/>
            <person name="Andersen M.R."/>
            <person name="Archer D.B."/>
            <person name="Baker S.E."/>
            <person name="Benoit I."/>
            <person name="Brakhage A.A."/>
            <person name="Braus G.H."/>
            <person name="Fischer R."/>
            <person name="Frisvad J.C."/>
            <person name="Goldman G.H."/>
            <person name="Houbraken J."/>
            <person name="Oakley B."/>
            <person name="Pocsi I."/>
            <person name="Scazzocchio C."/>
            <person name="Seiboth B."/>
            <person name="vanKuyk P.A."/>
            <person name="Wortman J."/>
            <person name="Dyer P.S."/>
            <person name="Grigoriev I.V."/>
        </authorList>
    </citation>
    <scope>NUCLEOTIDE SEQUENCE [LARGE SCALE GENOMIC DNA]</scope>
    <source>
        <strain evidence="3">CBS 506.65</strain>
    </source>
</reference>
<dbReference type="Proteomes" id="UP000184188">
    <property type="component" value="Unassembled WGS sequence"/>
</dbReference>
<dbReference type="RefSeq" id="XP_022583937.1">
    <property type="nucleotide sequence ID" value="XM_022722383.1"/>
</dbReference>
<name>A0A1L9SQP8_9EURO</name>
<evidence type="ECO:0000313" key="2">
    <source>
        <dbReference type="EMBL" id="OJJ49427.1"/>
    </source>
</evidence>
<feature type="region of interest" description="Disordered" evidence="1">
    <location>
        <begin position="26"/>
        <end position="62"/>
    </location>
</feature>
<dbReference type="OrthoDB" id="3912356at2759"/>
<protein>
    <submittedName>
        <fullName evidence="2">Uncharacterized protein</fullName>
    </submittedName>
</protein>
<keyword evidence="3" id="KW-1185">Reference proteome</keyword>